<reference evidence="1 2" key="1">
    <citation type="submission" date="2018-05" db="EMBL/GenBank/DDBJ databases">
        <title>Complete genome sequence of Arcticibacterium luteifluviistationis SM1504T, a cytophagaceae bacterium isolated from Arctic surface seawater.</title>
        <authorList>
            <person name="Li Y."/>
            <person name="Qin Q.-L."/>
        </authorList>
    </citation>
    <scope>NUCLEOTIDE SEQUENCE [LARGE SCALE GENOMIC DNA]</scope>
    <source>
        <strain evidence="1 2">SM1504</strain>
    </source>
</reference>
<evidence type="ECO:0008006" key="3">
    <source>
        <dbReference type="Google" id="ProtNLM"/>
    </source>
</evidence>
<dbReference type="EMBL" id="CP029480">
    <property type="protein sequence ID" value="AWV98253.1"/>
    <property type="molecule type" value="Genomic_DNA"/>
</dbReference>
<protein>
    <recommendedName>
        <fullName evidence="3">Transglutaminase-like domain-containing protein</fullName>
    </recommendedName>
</protein>
<evidence type="ECO:0000313" key="2">
    <source>
        <dbReference type="Proteomes" id="UP000249873"/>
    </source>
</evidence>
<keyword evidence="2" id="KW-1185">Reference proteome</keyword>
<gene>
    <name evidence="1" type="ORF">DJ013_08760</name>
</gene>
<dbReference type="AlphaFoldDB" id="A0A2Z4GBE2"/>
<name>A0A2Z4GBE2_9BACT</name>
<accession>A0A2Z4GBE2</accession>
<proteinExistence type="predicted"/>
<dbReference type="OrthoDB" id="996585at2"/>
<organism evidence="1 2">
    <name type="scientific">Arcticibacterium luteifluviistationis</name>
    <dbReference type="NCBI Taxonomy" id="1784714"/>
    <lineage>
        <taxon>Bacteria</taxon>
        <taxon>Pseudomonadati</taxon>
        <taxon>Bacteroidota</taxon>
        <taxon>Cytophagia</taxon>
        <taxon>Cytophagales</taxon>
        <taxon>Leadbetterellaceae</taxon>
        <taxon>Arcticibacterium</taxon>
    </lineage>
</organism>
<evidence type="ECO:0000313" key="1">
    <source>
        <dbReference type="EMBL" id="AWV98253.1"/>
    </source>
</evidence>
<dbReference type="KEGG" id="als:DJ013_08760"/>
<sequence>MNIKKKWFISLLALAVICIFFKGPLFRACVTYKSIGLRPNYTAKDKKLVDYIDSFSVDADIHNVIKQGLVATSELLHFTVSNNPSDPNKLINAKAAHCVGYAAFFAAACNRMLKKNGLSKTWTAKPQVGYLYVFGVNINNYMKTPFTKDHDFVTIENKVTGEILAVDPSIHDYLFIDFINYQY</sequence>
<dbReference type="Proteomes" id="UP000249873">
    <property type="component" value="Chromosome"/>
</dbReference>
<dbReference type="RefSeq" id="WP_111371392.1">
    <property type="nucleotide sequence ID" value="NZ_CP029480.1"/>
</dbReference>